<dbReference type="InterPro" id="IPR013098">
    <property type="entry name" value="Ig_I-set"/>
</dbReference>
<feature type="domain" description="Ig-like" evidence="6">
    <location>
        <begin position="338"/>
        <end position="412"/>
    </location>
</feature>
<evidence type="ECO:0000256" key="4">
    <source>
        <dbReference type="ARBA" id="ARBA00023319"/>
    </source>
</evidence>
<protein>
    <recommendedName>
        <fullName evidence="6">Ig-like domain-containing protein</fullName>
    </recommendedName>
</protein>
<dbReference type="InterPro" id="IPR052598">
    <property type="entry name" value="IgSF_CEA-related"/>
</dbReference>
<name>A0A3B4B4L1_9GOBI</name>
<reference evidence="7" key="2">
    <citation type="submission" date="2025-09" db="UniProtKB">
        <authorList>
            <consortium name="Ensembl"/>
        </authorList>
    </citation>
    <scope>IDENTIFICATION</scope>
</reference>
<keyword evidence="5" id="KW-0812">Transmembrane</keyword>
<sequence length="539" mass="57494">MGDDVIFNTSLAPTQTPFISIIWKIGTNNIITSHSGGNFTDPEYEGRITLFISTGSLELRNVALNDTGVYSVNIRQAGPQMPVSKVTVSVSNTDLVEFNSSVTLSCSASGSSLSFLWLNDSTEVTASDRVNLTDGGETLTITTVWRYDQGPFKCNVSNLVSSNISDPVKLSINLEGISLNLTCDASGSIVTREWTKNGLPLNPSANIFFSNEKQVLSFRALNRKDSGRYTCKTSNPISSQEATYFMVVTYGPENVKISGPTEVQVKTTLKLSCLAESLPAASYIWIKNGTTVASSFEYINNMTGFSDSGEYTCEATNDITMTTSEVTHISSSDLVEFNSSVTLSCSADGASLTTFLWLNGSTEVTATSDRVHLTDGGATLTITTVGRYDQGPFTCKVSNLVSSSISDPVQLSINYGPDGAILSISPLLDYYEEGSDVSLSCSADSRPAAQFKWLLNGTLLSFTGAQMELKTIQTSQSGNYSCQAFNNKTLRYTTSQPASISVLAAQESLSAGAIAGITVALLVVVAGAAAGGFHVYKHQ</sequence>
<organism evidence="7 8">
    <name type="scientific">Periophthalmus magnuspinnatus</name>
    <dbReference type="NCBI Taxonomy" id="409849"/>
    <lineage>
        <taxon>Eukaryota</taxon>
        <taxon>Metazoa</taxon>
        <taxon>Chordata</taxon>
        <taxon>Craniata</taxon>
        <taxon>Vertebrata</taxon>
        <taxon>Euteleostomi</taxon>
        <taxon>Actinopterygii</taxon>
        <taxon>Neopterygii</taxon>
        <taxon>Teleostei</taxon>
        <taxon>Neoteleostei</taxon>
        <taxon>Acanthomorphata</taxon>
        <taxon>Gobiaria</taxon>
        <taxon>Gobiiformes</taxon>
        <taxon>Gobioidei</taxon>
        <taxon>Gobiidae</taxon>
        <taxon>Oxudercinae</taxon>
        <taxon>Periophthalmus</taxon>
    </lineage>
</organism>
<reference evidence="7" key="1">
    <citation type="submission" date="2025-08" db="UniProtKB">
        <authorList>
            <consortium name="Ensembl"/>
        </authorList>
    </citation>
    <scope>IDENTIFICATION</scope>
</reference>
<dbReference type="Proteomes" id="UP000261520">
    <property type="component" value="Unplaced"/>
</dbReference>
<dbReference type="PROSITE" id="PS50835">
    <property type="entry name" value="IG_LIKE"/>
    <property type="match status" value="5"/>
</dbReference>
<dbReference type="PANTHER" id="PTHR44337">
    <property type="entry name" value="CARCINOEMBRYONIC ANTIGEN-RELATED CELL ADHESION MOLECULE 8"/>
    <property type="match status" value="1"/>
</dbReference>
<dbReference type="InterPro" id="IPR003598">
    <property type="entry name" value="Ig_sub2"/>
</dbReference>
<feature type="domain" description="Ig-like" evidence="6">
    <location>
        <begin position="252"/>
        <end position="327"/>
    </location>
</feature>
<evidence type="ECO:0000259" key="6">
    <source>
        <dbReference type="PROSITE" id="PS50835"/>
    </source>
</evidence>
<dbReference type="InterPro" id="IPR003599">
    <property type="entry name" value="Ig_sub"/>
</dbReference>
<dbReference type="Ensembl" id="ENSPMGT00000025031.1">
    <property type="protein sequence ID" value="ENSPMGP00000023496.1"/>
    <property type="gene ID" value="ENSPMGG00000018999.1"/>
</dbReference>
<dbReference type="PANTHER" id="PTHR44337:SF20">
    <property type="entry name" value="CARCINOEMBRYONIC ANTIGEN-RELATED CELL ADHESION MOLECULE 5-RELATED"/>
    <property type="match status" value="1"/>
</dbReference>
<dbReference type="SUPFAM" id="SSF48726">
    <property type="entry name" value="Immunoglobulin"/>
    <property type="match status" value="5"/>
</dbReference>
<feature type="domain" description="Ig-like" evidence="6">
    <location>
        <begin position="417"/>
        <end position="501"/>
    </location>
</feature>
<evidence type="ECO:0000313" key="8">
    <source>
        <dbReference type="Proteomes" id="UP000261520"/>
    </source>
</evidence>
<proteinExistence type="predicted"/>
<keyword evidence="3" id="KW-0325">Glycoprotein</keyword>
<keyword evidence="5" id="KW-0472">Membrane</keyword>
<dbReference type="Pfam" id="PF13927">
    <property type="entry name" value="Ig_3"/>
    <property type="match status" value="2"/>
</dbReference>
<keyword evidence="4" id="KW-0393">Immunoglobulin domain</keyword>
<dbReference type="SMART" id="SM00409">
    <property type="entry name" value="IG"/>
    <property type="match status" value="5"/>
</dbReference>
<evidence type="ECO:0000256" key="2">
    <source>
        <dbReference type="ARBA" id="ARBA00023157"/>
    </source>
</evidence>
<dbReference type="CDD" id="cd00096">
    <property type="entry name" value="Ig"/>
    <property type="match status" value="1"/>
</dbReference>
<keyword evidence="1" id="KW-0732">Signal</keyword>
<keyword evidence="5" id="KW-1133">Transmembrane helix</keyword>
<dbReference type="Pfam" id="PF13895">
    <property type="entry name" value="Ig_2"/>
    <property type="match status" value="2"/>
</dbReference>
<dbReference type="InterPro" id="IPR007110">
    <property type="entry name" value="Ig-like_dom"/>
</dbReference>
<feature type="domain" description="Ig-like" evidence="6">
    <location>
        <begin position="79"/>
        <end position="171"/>
    </location>
</feature>
<keyword evidence="2" id="KW-1015">Disulfide bond</keyword>
<feature type="domain" description="Ig-like" evidence="6">
    <location>
        <begin position="175"/>
        <end position="249"/>
    </location>
</feature>
<evidence type="ECO:0000256" key="3">
    <source>
        <dbReference type="ARBA" id="ARBA00023180"/>
    </source>
</evidence>
<evidence type="ECO:0000313" key="7">
    <source>
        <dbReference type="Ensembl" id="ENSPMGP00000023496.1"/>
    </source>
</evidence>
<dbReference type="SMART" id="SM00408">
    <property type="entry name" value="IGc2"/>
    <property type="match status" value="5"/>
</dbReference>
<accession>A0A3B4B4L1</accession>
<evidence type="ECO:0000256" key="1">
    <source>
        <dbReference type="ARBA" id="ARBA00022729"/>
    </source>
</evidence>
<dbReference type="Pfam" id="PF07679">
    <property type="entry name" value="I-set"/>
    <property type="match status" value="1"/>
</dbReference>
<dbReference type="AlphaFoldDB" id="A0A3B4B4L1"/>
<dbReference type="STRING" id="409849.ENSPMGP00000023496"/>
<keyword evidence="8" id="KW-1185">Reference proteome</keyword>
<evidence type="ECO:0000256" key="5">
    <source>
        <dbReference type="SAM" id="Phobius"/>
    </source>
</evidence>
<dbReference type="InterPro" id="IPR036179">
    <property type="entry name" value="Ig-like_dom_sf"/>
</dbReference>
<dbReference type="InterPro" id="IPR013783">
    <property type="entry name" value="Ig-like_fold"/>
</dbReference>
<dbReference type="Gene3D" id="2.60.40.10">
    <property type="entry name" value="Immunoglobulins"/>
    <property type="match status" value="6"/>
</dbReference>
<feature type="transmembrane region" description="Helical" evidence="5">
    <location>
        <begin position="509"/>
        <end position="536"/>
    </location>
</feature>